<dbReference type="SMART" id="SM00849">
    <property type="entry name" value="Lactamase_B"/>
    <property type="match status" value="1"/>
</dbReference>
<gene>
    <name evidence="2" type="ORF">P8A22_35505</name>
</gene>
<dbReference type="Pfam" id="PF00753">
    <property type="entry name" value="Lactamase_B"/>
    <property type="match status" value="1"/>
</dbReference>
<evidence type="ECO:0000313" key="2">
    <source>
        <dbReference type="EMBL" id="WLQ44737.1"/>
    </source>
</evidence>
<keyword evidence="3" id="KW-1185">Reference proteome</keyword>
<dbReference type="Proteomes" id="UP001229952">
    <property type="component" value="Chromosome"/>
</dbReference>
<protein>
    <submittedName>
        <fullName evidence="2">MBL fold metallo-hydrolase</fullName>
    </submittedName>
</protein>
<dbReference type="RefSeq" id="WP_306091992.1">
    <property type="nucleotide sequence ID" value="NZ_CP120992.1"/>
</dbReference>
<dbReference type="PANTHER" id="PTHR42951:SF4">
    <property type="entry name" value="ACYL-COENZYME A THIOESTERASE MBLAC2"/>
    <property type="match status" value="1"/>
</dbReference>
<feature type="domain" description="Metallo-beta-lactamase" evidence="1">
    <location>
        <begin position="63"/>
        <end position="235"/>
    </location>
</feature>
<accession>A0ABY9ICY4</accession>
<dbReference type="InterPro" id="IPR050855">
    <property type="entry name" value="NDM-1-like"/>
</dbReference>
<reference evidence="2 3" key="1">
    <citation type="submission" date="2023-03" db="EMBL/GenBank/DDBJ databases">
        <title>Isolation and description of six Streptomyces strains from soil environments, able to metabolize different microbial glucans.</title>
        <authorList>
            <person name="Widen T."/>
            <person name="Larsbrink J."/>
        </authorList>
    </citation>
    <scope>NUCLEOTIDE SEQUENCE [LARGE SCALE GENOMIC DNA]</scope>
    <source>
        <strain evidence="2 3">Mut2</strain>
    </source>
</reference>
<name>A0ABY9ICY4_9ACTN</name>
<dbReference type="InterPro" id="IPR036866">
    <property type="entry name" value="RibonucZ/Hydroxyglut_hydro"/>
</dbReference>
<dbReference type="PANTHER" id="PTHR42951">
    <property type="entry name" value="METALLO-BETA-LACTAMASE DOMAIN-CONTAINING"/>
    <property type="match status" value="1"/>
</dbReference>
<dbReference type="SUPFAM" id="SSF56281">
    <property type="entry name" value="Metallo-hydrolase/oxidoreductase"/>
    <property type="match status" value="1"/>
</dbReference>
<evidence type="ECO:0000259" key="1">
    <source>
        <dbReference type="SMART" id="SM00849"/>
    </source>
</evidence>
<dbReference type="Gene3D" id="3.60.15.10">
    <property type="entry name" value="Ribonuclease Z/Hydroxyacylglutathione hydrolase-like"/>
    <property type="match status" value="1"/>
</dbReference>
<dbReference type="InterPro" id="IPR001279">
    <property type="entry name" value="Metallo-B-lactamas"/>
</dbReference>
<evidence type="ECO:0000313" key="3">
    <source>
        <dbReference type="Proteomes" id="UP001229952"/>
    </source>
</evidence>
<dbReference type="EMBL" id="CP120992">
    <property type="protein sequence ID" value="WLQ44737.1"/>
    <property type="molecule type" value="Genomic_DNA"/>
</dbReference>
<organism evidence="2 3">
    <name type="scientific">Streptomyces laculatispora</name>
    <dbReference type="NCBI Taxonomy" id="887464"/>
    <lineage>
        <taxon>Bacteria</taxon>
        <taxon>Bacillati</taxon>
        <taxon>Actinomycetota</taxon>
        <taxon>Actinomycetes</taxon>
        <taxon>Kitasatosporales</taxon>
        <taxon>Streptomycetaceae</taxon>
        <taxon>Streptomyces</taxon>
    </lineage>
</organism>
<sequence length="321" mass="35700">MTTDNTVDPIDFTRNAPVTGSLDVRWNHGARSKTDGAEPLLQVHAYDEHTFVLRQSKTVNYEAPFIYLLFGNERALLLDTGATADPARFPLRATVDELVDAWLREHPRPGYELVVAHTHGHGDHVAADAQFADRPRTTVVARELEAVQEFFGFTSWPRETIDFDLGGRVLEVIGSPGHHRAAVTIHDPWTGVLLTGDTVYPGRLYAFDFAEFTATLERLVDFTQTRPVTHVLGCHIELTARPGVDFPLGARYQPDERELQMTVNQLIAVRDAAHAVADRPGVHTFDDFILFNGPCAGAQLRLTARGLVHKAHRALSGAFRR</sequence>
<proteinExistence type="predicted"/>